<comment type="caution">
    <text evidence="1">The sequence shown here is derived from an EMBL/GenBank/DDBJ whole genome shotgun (WGS) entry which is preliminary data.</text>
</comment>
<dbReference type="AlphaFoldDB" id="A0A177LXX2"/>
<evidence type="ECO:0000313" key="1">
    <source>
        <dbReference type="EMBL" id="OAH98351.1"/>
    </source>
</evidence>
<accession>A0A177LXX2</accession>
<evidence type="ECO:0000313" key="2">
    <source>
        <dbReference type="Proteomes" id="UP000078090"/>
    </source>
</evidence>
<dbReference type="RefSeq" id="WP_197491522.1">
    <property type="nucleotide sequence ID" value="NZ_LUUG01000109.1"/>
</dbReference>
<name>A0A177LXX2_METMH</name>
<dbReference type="Proteomes" id="UP000078090">
    <property type="component" value="Unassembled WGS sequence"/>
</dbReference>
<gene>
    <name evidence="1" type="ORF">A1332_20370</name>
</gene>
<reference evidence="1 2" key="1">
    <citation type="submission" date="2016-03" db="EMBL/GenBank/DDBJ databases">
        <authorList>
            <person name="Ploux O."/>
        </authorList>
    </citation>
    <scope>NUCLEOTIDE SEQUENCE [LARGE SCALE GENOMIC DNA]</scope>
    <source>
        <strain evidence="1 2">R-45363</strain>
    </source>
</reference>
<organism evidence="1 2">
    <name type="scientific">Methylomonas methanica</name>
    <dbReference type="NCBI Taxonomy" id="421"/>
    <lineage>
        <taxon>Bacteria</taxon>
        <taxon>Pseudomonadati</taxon>
        <taxon>Pseudomonadota</taxon>
        <taxon>Gammaproteobacteria</taxon>
        <taxon>Methylococcales</taxon>
        <taxon>Methylococcaceae</taxon>
        <taxon>Methylomonas</taxon>
    </lineage>
</organism>
<dbReference type="EMBL" id="LUUG01000109">
    <property type="protein sequence ID" value="OAH98351.1"/>
    <property type="molecule type" value="Genomic_DNA"/>
</dbReference>
<sequence length="62" mass="7148">MALNLYRVMHMRLKAANAKKSPDRALEAFRRIQHHQIRLNASTLITGLSFISPEQADLFKEV</sequence>
<proteinExistence type="predicted"/>
<protein>
    <submittedName>
        <fullName evidence="1">Uncharacterized protein</fullName>
    </submittedName>
</protein>